<dbReference type="GO" id="GO:0031267">
    <property type="term" value="F:small GTPase binding"/>
    <property type="evidence" value="ECO:0007669"/>
    <property type="project" value="TreeGrafter"/>
</dbReference>
<dbReference type="Gene3D" id="1.10.8.270">
    <property type="entry name" value="putative rabgap domain of human tbc1 domain family member 14 like domains"/>
    <property type="match status" value="1"/>
</dbReference>
<evidence type="ECO:0000259" key="2">
    <source>
        <dbReference type="PROSITE" id="PS50086"/>
    </source>
</evidence>
<name>A0AAD5H9Y8_9CHLO</name>
<comment type="caution">
    <text evidence="3">The sequence shown here is derived from an EMBL/GenBank/DDBJ whole genome shotgun (WGS) entry which is preliminary data.</text>
</comment>
<dbReference type="AlphaFoldDB" id="A0AAD5H9Y8"/>
<dbReference type="Proteomes" id="UP001205105">
    <property type="component" value="Unassembled WGS sequence"/>
</dbReference>
<feature type="compositionally biased region" description="Low complexity" evidence="1">
    <location>
        <begin position="647"/>
        <end position="670"/>
    </location>
</feature>
<gene>
    <name evidence="3" type="ORF">COHA_000522</name>
</gene>
<dbReference type="Gene3D" id="1.10.472.80">
    <property type="entry name" value="Ypt/Rab-GAP domain of gyp1p, domain 3"/>
    <property type="match status" value="1"/>
</dbReference>
<feature type="compositionally biased region" description="Low complexity" evidence="1">
    <location>
        <begin position="14"/>
        <end position="23"/>
    </location>
</feature>
<sequence>MEREWDNWGPGWDQQQPRQPQASQEDEARAAEDGEEAGSSGTATKRRFSLGLLGKKIASAANNLGEAVARTAAAAGEVIADAELRSRSAQLLSEAARKAGAGVAKGLQQGAGRIAAGPRTVQGILHKLQQRIEEQRLTALLQEQRDAPVDVQVAFQLYEDAPQELRSRLWMAVLEHPELCAEYQTLAAALQQQRAAAAAVAAPALEGESGAVPAEQAGAQHGEQDGEAGDGPAGEHVEGVPGAAAEESAASLGADPTGDSEDADAAEEAGHLYAAAPADAAPDPAHLSTSYSAPWAAQHQQVLSNSSGGLGSPRSMRRQGQPDEDSGWQLVADQAAASRLQGHALLAGAREHPPYSREREGFRNILMTAMMSVHWPLPATYPPDCRYATLLQISVGQEDIDEVISRDIHRTFPEYPLFAFEQGQQALFNVLKAYALHDIEAGYCQGMAFVAGLLLFYVPEEPAFQLFCRLLSTSGPNLRRFYLPGLEGLKSELRKLDFLLERYLPALTAHLNAAGVVPVLFASQWLLTCFSCPFPVGFACRLVDVMLQENSDAVLLKAAVAVLAECEGDLLIQEDFEEILTYLKVEPVQWPAARLRRVLNAAIASPISAQDLADAEAALQQGFAGSLSRVPTSSSQREAALPEEAGADMQEPAAAAAAGEADGAEGAAAALPQHGSADVPATQPVGTAAAVAAGDDTLAAELAAAAAQQEAELMDMVLALELDLGGTGDAAEEHYSRTLRSATSGGGRAAEQPG</sequence>
<feature type="region of interest" description="Disordered" evidence="1">
    <location>
        <begin position="217"/>
        <end position="265"/>
    </location>
</feature>
<evidence type="ECO:0000313" key="3">
    <source>
        <dbReference type="EMBL" id="KAI7845977.1"/>
    </source>
</evidence>
<feature type="region of interest" description="Disordered" evidence="1">
    <location>
        <begin position="733"/>
        <end position="754"/>
    </location>
</feature>
<dbReference type="SMART" id="SM00164">
    <property type="entry name" value="TBC"/>
    <property type="match status" value="1"/>
</dbReference>
<dbReference type="GO" id="GO:0005096">
    <property type="term" value="F:GTPase activator activity"/>
    <property type="evidence" value="ECO:0007669"/>
    <property type="project" value="TreeGrafter"/>
</dbReference>
<reference evidence="3" key="1">
    <citation type="submission" date="2020-11" db="EMBL/GenBank/DDBJ databases">
        <title>Chlorella ohadii genome sequencing and assembly.</title>
        <authorList>
            <person name="Murik O."/>
            <person name="Treves H."/>
            <person name="Kedem I."/>
            <person name="Shotland Y."/>
            <person name="Kaplan A."/>
        </authorList>
    </citation>
    <scope>NUCLEOTIDE SEQUENCE</scope>
    <source>
        <strain evidence="3">1</strain>
    </source>
</reference>
<accession>A0AAD5H9Y8</accession>
<organism evidence="3 4">
    <name type="scientific">Chlorella ohadii</name>
    <dbReference type="NCBI Taxonomy" id="2649997"/>
    <lineage>
        <taxon>Eukaryota</taxon>
        <taxon>Viridiplantae</taxon>
        <taxon>Chlorophyta</taxon>
        <taxon>core chlorophytes</taxon>
        <taxon>Trebouxiophyceae</taxon>
        <taxon>Chlorellales</taxon>
        <taxon>Chlorellaceae</taxon>
        <taxon>Chlorella clade</taxon>
        <taxon>Chlorella</taxon>
    </lineage>
</organism>
<dbReference type="SUPFAM" id="SSF47923">
    <property type="entry name" value="Ypt/Rab-GAP domain of gyp1p"/>
    <property type="match status" value="2"/>
</dbReference>
<dbReference type="PANTHER" id="PTHR47219">
    <property type="entry name" value="RAB GTPASE-ACTIVATING PROTEIN 1-LIKE"/>
    <property type="match status" value="1"/>
</dbReference>
<feature type="region of interest" description="Disordered" evidence="1">
    <location>
        <begin position="627"/>
        <end position="681"/>
    </location>
</feature>
<protein>
    <recommendedName>
        <fullName evidence="2">Rab-GAP TBC domain-containing protein</fullName>
    </recommendedName>
</protein>
<feature type="compositionally biased region" description="Low complexity" evidence="1">
    <location>
        <begin position="239"/>
        <end position="254"/>
    </location>
</feature>
<evidence type="ECO:0000256" key="1">
    <source>
        <dbReference type="SAM" id="MobiDB-lite"/>
    </source>
</evidence>
<evidence type="ECO:0000313" key="4">
    <source>
        <dbReference type="Proteomes" id="UP001205105"/>
    </source>
</evidence>
<dbReference type="EMBL" id="JADXDR010000011">
    <property type="protein sequence ID" value="KAI7845977.1"/>
    <property type="molecule type" value="Genomic_DNA"/>
</dbReference>
<dbReference type="InterPro" id="IPR035969">
    <property type="entry name" value="Rab-GAP_TBC_sf"/>
</dbReference>
<feature type="domain" description="Rab-GAP TBC" evidence="2">
    <location>
        <begin position="365"/>
        <end position="550"/>
    </location>
</feature>
<feature type="region of interest" description="Disordered" evidence="1">
    <location>
        <begin position="1"/>
        <end position="43"/>
    </location>
</feature>
<dbReference type="InterPro" id="IPR050302">
    <property type="entry name" value="Rab_GAP_TBC_domain"/>
</dbReference>
<dbReference type="PANTHER" id="PTHR47219:SF9">
    <property type="entry name" value="GTPASE ACTIVATING PROTEIN AND CENTROSOME-ASSOCIATED, ISOFORM B"/>
    <property type="match status" value="1"/>
</dbReference>
<keyword evidence="4" id="KW-1185">Reference proteome</keyword>
<proteinExistence type="predicted"/>
<feature type="region of interest" description="Disordered" evidence="1">
    <location>
        <begin position="304"/>
        <end position="327"/>
    </location>
</feature>
<dbReference type="InterPro" id="IPR000195">
    <property type="entry name" value="Rab-GAP-TBC_dom"/>
</dbReference>
<dbReference type="PROSITE" id="PS50086">
    <property type="entry name" value="TBC_RABGAP"/>
    <property type="match status" value="1"/>
</dbReference>
<dbReference type="Pfam" id="PF00566">
    <property type="entry name" value="RabGAP-TBC"/>
    <property type="match status" value="1"/>
</dbReference>
<dbReference type="FunFam" id="1.10.8.270:FF:000016">
    <property type="entry name" value="TBC1 domain family member 2A"/>
    <property type="match status" value="1"/>
</dbReference>